<feature type="transmembrane region" description="Helical" evidence="2">
    <location>
        <begin position="446"/>
        <end position="470"/>
    </location>
</feature>
<feature type="domain" description="Acetyl xylan esterase" evidence="4">
    <location>
        <begin position="36"/>
        <end position="110"/>
    </location>
</feature>
<dbReference type="Pfam" id="PF05448">
    <property type="entry name" value="AXE1"/>
    <property type="match status" value="1"/>
</dbReference>
<feature type="transmembrane region" description="Helical" evidence="2">
    <location>
        <begin position="592"/>
        <end position="614"/>
    </location>
</feature>
<name>A0A934W5Q3_9MICO</name>
<evidence type="ECO:0000313" key="5">
    <source>
        <dbReference type="EMBL" id="MBK4348780.1"/>
    </source>
</evidence>
<feature type="transmembrane region" description="Helical" evidence="2">
    <location>
        <begin position="312"/>
        <end position="333"/>
    </location>
</feature>
<dbReference type="Proteomes" id="UP000636458">
    <property type="component" value="Unassembled WGS sequence"/>
</dbReference>
<feature type="chain" id="PRO_5038482050" evidence="3">
    <location>
        <begin position="28"/>
        <end position="615"/>
    </location>
</feature>
<dbReference type="EMBL" id="JAEPES010000005">
    <property type="protein sequence ID" value="MBK4348780.1"/>
    <property type="molecule type" value="Genomic_DNA"/>
</dbReference>
<reference evidence="5" key="1">
    <citation type="submission" date="2021-01" db="EMBL/GenBank/DDBJ databases">
        <title>Lacisediminihabitans sp. nov. strain G11-30, isolated from Antarctic Soil.</title>
        <authorList>
            <person name="Li J."/>
        </authorList>
    </citation>
    <scope>NUCLEOTIDE SEQUENCE</scope>
    <source>
        <strain evidence="5">G11-30</strain>
    </source>
</reference>
<feature type="transmembrane region" description="Helical" evidence="2">
    <location>
        <begin position="490"/>
        <end position="512"/>
    </location>
</feature>
<comment type="caution">
    <text evidence="5">The sequence shown here is derived from an EMBL/GenBank/DDBJ whole genome shotgun (WGS) entry which is preliminary data.</text>
</comment>
<dbReference type="RefSeq" id="WP_200557023.1">
    <property type="nucleotide sequence ID" value="NZ_JAEPES010000005.1"/>
</dbReference>
<comment type="similarity">
    <text evidence="1">Belongs to the AB hydrolase superfamily.</text>
</comment>
<evidence type="ECO:0000256" key="3">
    <source>
        <dbReference type="SAM" id="SignalP"/>
    </source>
</evidence>
<dbReference type="InterPro" id="IPR050261">
    <property type="entry name" value="FrsA_esterase"/>
</dbReference>
<sequence>MKQRFFRRNAFWLVLSLVLCLVSALGASITQSAGGAVSVTKLTFPGASGGTISALLLKPAGADATHKRPAIVLAHGWWNEKEMQDSNYVELARRGYVVMSIDMYGHGSSSYMKEGNEAVAGTGMYDAVKEIATLPYVDTSKIGISGHSNGARAANWSIPLDDAADTQLIKSVYLVDNDPIYADLKTGKFINYYGSRDVGVQADQFDEFFFRSYDKTGKAITTPGEYIGTPNAQSFLNFGANPSGSERKSYHFYTKDVDGASAIRVIDNPPQTHPWGPFSKQEVTNVLTFFNKSLGTPNPIPVGSQIWQLKEFFNALGLVGFAIFLLAFTRALLTVRPFAGLRITEPAVLTVRDRKGHAWFWGALAVSAVFSGVSYLFLSNFTPLSLVYFIGAPPVIPQGAVFFIGLWSAINGIFALIVMIVSYQLFGKRNGMSLRESGILPGWKKFWLGILLGLIVVIAAFGIVFVVGWLFNTDFRLWVLAIPTFGPDKIGIALMYLPLFLVYYIANSVAINSFNRFTIRGKEWINTAVLAVFNILAPLVLVIAQYTVFAVSGELIPGFGGIFSIWLFPVIVFLATAAVISRKIFRATHNPYIAGFIMASVATVVSVTNTLTYIK</sequence>
<evidence type="ECO:0000313" key="6">
    <source>
        <dbReference type="Proteomes" id="UP000636458"/>
    </source>
</evidence>
<keyword evidence="2" id="KW-1133">Transmembrane helix</keyword>
<dbReference type="Gene3D" id="3.40.50.1820">
    <property type="entry name" value="alpha/beta hydrolase"/>
    <property type="match status" value="1"/>
</dbReference>
<keyword evidence="6" id="KW-1185">Reference proteome</keyword>
<dbReference type="InterPro" id="IPR029058">
    <property type="entry name" value="AB_hydrolase_fold"/>
</dbReference>
<feature type="transmembrane region" description="Helical" evidence="2">
    <location>
        <begin position="555"/>
        <end position="580"/>
    </location>
</feature>
<feature type="transmembrane region" description="Helical" evidence="2">
    <location>
        <begin position="524"/>
        <end position="549"/>
    </location>
</feature>
<feature type="transmembrane region" description="Helical" evidence="2">
    <location>
        <begin position="398"/>
        <end position="426"/>
    </location>
</feature>
<dbReference type="PANTHER" id="PTHR22946">
    <property type="entry name" value="DIENELACTONE HYDROLASE DOMAIN-CONTAINING PROTEIN-RELATED"/>
    <property type="match status" value="1"/>
</dbReference>
<proteinExistence type="inferred from homology"/>
<dbReference type="SUPFAM" id="SSF53474">
    <property type="entry name" value="alpha/beta-Hydrolases"/>
    <property type="match status" value="1"/>
</dbReference>
<dbReference type="AlphaFoldDB" id="A0A934W5Q3"/>
<dbReference type="PANTHER" id="PTHR22946:SF0">
    <property type="entry name" value="DIENELACTONE HYDROLASE DOMAIN-CONTAINING PROTEIN"/>
    <property type="match status" value="1"/>
</dbReference>
<gene>
    <name evidence="5" type="ORF">IV501_14155</name>
</gene>
<accession>A0A934W5Q3</accession>
<evidence type="ECO:0000259" key="4">
    <source>
        <dbReference type="Pfam" id="PF05448"/>
    </source>
</evidence>
<keyword evidence="2" id="KW-0472">Membrane</keyword>
<evidence type="ECO:0000256" key="1">
    <source>
        <dbReference type="ARBA" id="ARBA00008645"/>
    </source>
</evidence>
<protein>
    <submittedName>
        <fullName evidence="5">Acetylxylan esterase</fullName>
    </submittedName>
</protein>
<keyword evidence="3" id="KW-0732">Signal</keyword>
<feature type="signal peptide" evidence="3">
    <location>
        <begin position="1"/>
        <end position="27"/>
    </location>
</feature>
<evidence type="ECO:0000256" key="2">
    <source>
        <dbReference type="SAM" id="Phobius"/>
    </source>
</evidence>
<keyword evidence="2" id="KW-0812">Transmembrane</keyword>
<feature type="transmembrane region" description="Helical" evidence="2">
    <location>
        <begin position="358"/>
        <end position="378"/>
    </location>
</feature>
<organism evidence="5 6">
    <name type="scientific">Lacisediminihabitans changchengi</name>
    <dbReference type="NCBI Taxonomy" id="2787634"/>
    <lineage>
        <taxon>Bacteria</taxon>
        <taxon>Bacillati</taxon>
        <taxon>Actinomycetota</taxon>
        <taxon>Actinomycetes</taxon>
        <taxon>Micrococcales</taxon>
        <taxon>Microbacteriaceae</taxon>
        <taxon>Lacisediminihabitans</taxon>
    </lineage>
</organism>
<dbReference type="InterPro" id="IPR008391">
    <property type="entry name" value="AXE1_dom"/>
</dbReference>